<proteinExistence type="predicted"/>
<dbReference type="InterPro" id="IPR051035">
    <property type="entry name" value="Mito_inheritance_9"/>
</dbReference>
<name>A0A8H4VL86_9AGAR</name>
<dbReference type="Proteomes" id="UP000521872">
    <property type="component" value="Unassembled WGS sequence"/>
</dbReference>
<evidence type="ECO:0000313" key="3">
    <source>
        <dbReference type="Proteomes" id="UP000521872"/>
    </source>
</evidence>
<comment type="caution">
    <text evidence="2">The sequence shown here is derived from an EMBL/GenBank/DDBJ whole genome shotgun (WGS) entry which is preliminary data.</text>
</comment>
<dbReference type="PANTHER" id="PTHR36091:SF2">
    <property type="entry name" value="AMINOGLYCOSIDE PHOSPHOTRANSFERASE DOMAIN-CONTAINING PROTEIN"/>
    <property type="match status" value="1"/>
</dbReference>
<dbReference type="EMBL" id="JAACJL010000057">
    <property type="protein sequence ID" value="KAF4611969.1"/>
    <property type="molecule type" value="Genomic_DNA"/>
</dbReference>
<evidence type="ECO:0000259" key="1">
    <source>
        <dbReference type="Pfam" id="PF01636"/>
    </source>
</evidence>
<dbReference type="Pfam" id="PF01636">
    <property type="entry name" value="APH"/>
    <property type="match status" value="1"/>
</dbReference>
<protein>
    <recommendedName>
        <fullName evidence="1">Aminoglycoside phosphotransferase domain-containing protein</fullName>
    </recommendedName>
</protein>
<sequence length="544" mass="61962">MKCTDRRFLYRAEEQMKLRELNFDVEALKRRAAAVSGSKECNRIEFIGEGAFNKVFELVMDNGAKQVIARTPFPHVGPQTLLTNSEVATMEFVRERFNAPVPKVLAYDSSPHNEIGMEHIIMEKCPGVHPDTWFGSEQFAGELTRIYTFFAARPLYADGYPEDKFSERFRIGPLVDYRLYDDGRADLAVDRGPFKDAHSYMKAYALCEIAWIKKYAKSCKDPIEYRAAGYTSPKLHISLLEKWISIIPALLPSPSALAPIAVADEGEGNELLDLNKPSLILNDLHLNNVFVDEKGVPTGLIDLQSINIVPLFSAHCPSFMNDGRVKDRVNDILEINPPKVQDHTGDPLKLLLSLRDGSLIGDRQLEFFLEYIYQTHPALYVALKLKYLDKLNPLDVWTTWRRGLPTLYRVIKDALHAYNFRKIPSNPKYPKLPIVLVPKDLRPVQEHDKETSIIALLHHIVKQKFDERGLNSSAWIHGFTLLEENQPLEGTEEVLSEVLEETEKDLRQSLNSESQVLTKALCSFRNGHTLRGYLQGFYSCRKSS</sequence>
<dbReference type="InterPro" id="IPR011009">
    <property type="entry name" value="Kinase-like_dom_sf"/>
</dbReference>
<dbReference type="SUPFAM" id="SSF56112">
    <property type="entry name" value="Protein kinase-like (PK-like)"/>
    <property type="match status" value="1"/>
</dbReference>
<keyword evidence="3" id="KW-1185">Reference proteome</keyword>
<organism evidence="2 3">
    <name type="scientific">Agrocybe pediades</name>
    <dbReference type="NCBI Taxonomy" id="84607"/>
    <lineage>
        <taxon>Eukaryota</taxon>
        <taxon>Fungi</taxon>
        <taxon>Dikarya</taxon>
        <taxon>Basidiomycota</taxon>
        <taxon>Agaricomycotina</taxon>
        <taxon>Agaricomycetes</taxon>
        <taxon>Agaricomycetidae</taxon>
        <taxon>Agaricales</taxon>
        <taxon>Agaricineae</taxon>
        <taxon>Strophariaceae</taxon>
        <taxon>Agrocybe</taxon>
    </lineage>
</organism>
<evidence type="ECO:0000313" key="2">
    <source>
        <dbReference type="EMBL" id="KAF4611969.1"/>
    </source>
</evidence>
<dbReference type="GO" id="GO:0005739">
    <property type="term" value="C:mitochondrion"/>
    <property type="evidence" value="ECO:0007669"/>
    <property type="project" value="TreeGrafter"/>
</dbReference>
<feature type="domain" description="Aminoglycoside phosphotransferase" evidence="1">
    <location>
        <begin position="44"/>
        <end position="304"/>
    </location>
</feature>
<dbReference type="InterPro" id="IPR002575">
    <property type="entry name" value="Aminoglycoside_PTrfase"/>
</dbReference>
<accession>A0A8H4VL86</accession>
<dbReference type="AlphaFoldDB" id="A0A8H4VL86"/>
<dbReference type="PANTHER" id="PTHR36091">
    <property type="entry name" value="ALTERED INHERITANCE OF MITOCHONDRIA PROTEIN 9, MITOCHONDRIAL"/>
    <property type="match status" value="1"/>
</dbReference>
<gene>
    <name evidence="2" type="ORF">D9613_003829</name>
</gene>
<reference evidence="2 3" key="1">
    <citation type="submission" date="2019-12" db="EMBL/GenBank/DDBJ databases">
        <authorList>
            <person name="Floudas D."/>
            <person name="Bentzer J."/>
            <person name="Ahren D."/>
            <person name="Johansson T."/>
            <person name="Persson P."/>
            <person name="Tunlid A."/>
        </authorList>
    </citation>
    <scope>NUCLEOTIDE SEQUENCE [LARGE SCALE GENOMIC DNA]</scope>
    <source>
        <strain evidence="2 3">CBS 102.39</strain>
    </source>
</reference>